<dbReference type="GO" id="GO:0008483">
    <property type="term" value="F:transaminase activity"/>
    <property type="evidence" value="ECO:0007669"/>
    <property type="project" value="UniProtKB-KW"/>
</dbReference>
<dbReference type="InterPro" id="IPR015422">
    <property type="entry name" value="PyrdxlP-dep_Trfase_small"/>
</dbReference>
<keyword evidence="3 6" id="KW-0032">Aminotransferase</keyword>
<comment type="cofactor">
    <cofactor evidence="1 3">
        <name>pyridoxal 5'-phosphate</name>
        <dbReference type="ChEBI" id="CHEBI:597326"/>
    </cofactor>
</comment>
<dbReference type="EMBL" id="CP081070">
    <property type="protein sequence ID" value="UWQ54104.1"/>
    <property type="molecule type" value="Genomic_DNA"/>
</dbReference>
<protein>
    <recommendedName>
        <fullName evidence="3">Aminotransferase</fullName>
        <ecNumber evidence="3">2.6.1.-</ecNumber>
    </recommendedName>
</protein>
<dbReference type="PROSITE" id="PS00105">
    <property type="entry name" value="AA_TRANSFER_CLASS_1"/>
    <property type="match status" value="1"/>
</dbReference>
<sequence length="336" mass="36262">MAFNQPGEKYPPVTTAMPERPLDNASPPRDHGGNLSAAMAEFGGTRGGWMDLSTGINPHPYPLPEFTAGDWGALPDADALADLEQAARAFWNIPGEAAVLAAPGASALIAALPALAAPRWVQITKPTYNEHAAAFEARGWKIRVDGPAEARVVVHPNNPDGRLWSEEHLSSPLTIVDESFCDVCPGQSLIRAAERPGVIVLKSFGKFWGLAGMRLGFAIGDPKLIANLATWQGPWAVSGPALRTGALALQDRPWAEATRTRLKQDAARLDELVLAKGASLAGGTDLFRLYTVEDAAAWQRRLARAHIWSRIFPYSRTYLRLGLPPSDGWDRLEAAL</sequence>
<evidence type="ECO:0000256" key="1">
    <source>
        <dbReference type="ARBA" id="ARBA00001933"/>
    </source>
</evidence>
<dbReference type="AlphaFoldDB" id="A0A9Q9HFD8"/>
<comment type="similarity">
    <text evidence="3">Belongs to the class-I pyridoxal-phosphate-dependent aminotransferase family.</text>
</comment>
<feature type="domain" description="Aminotransferase class I/classII large" evidence="5">
    <location>
        <begin position="68"/>
        <end position="143"/>
    </location>
</feature>
<evidence type="ECO:0000256" key="4">
    <source>
        <dbReference type="SAM" id="MobiDB-lite"/>
    </source>
</evidence>
<dbReference type="InterPro" id="IPR015424">
    <property type="entry name" value="PyrdxlP-dep_Trfase"/>
</dbReference>
<feature type="domain" description="Aminotransferase class I/classII large" evidence="5">
    <location>
        <begin position="153"/>
        <end position="300"/>
    </location>
</feature>
<dbReference type="GO" id="GO:0030170">
    <property type="term" value="F:pyridoxal phosphate binding"/>
    <property type="evidence" value="ECO:0007669"/>
    <property type="project" value="InterPro"/>
</dbReference>
<dbReference type="InterPro" id="IPR015421">
    <property type="entry name" value="PyrdxlP-dep_Trfase_major"/>
</dbReference>
<evidence type="ECO:0000313" key="7">
    <source>
        <dbReference type="Proteomes" id="UP001058713"/>
    </source>
</evidence>
<keyword evidence="3" id="KW-0808">Transferase</keyword>
<dbReference type="PANTHER" id="PTHR42885:SF1">
    <property type="entry name" value="THREONINE-PHOSPHATE DECARBOXYLASE"/>
    <property type="match status" value="1"/>
</dbReference>
<name>A0A9Q9HFD8_LEICA</name>
<keyword evidence="2" id="KW-0663">Pyridoxal phosphate</keyword>
<dbReference type="KEGG" id="lcae:K3721_00800"/>
<gene>
    <name evidence="6" type="ORF">K3721_00800</name>
</gene>
<evidence type="ECO:0000256" key="2">
    <source>
        <dbReference type="ARBA" id="ARBA00022898"/>
    </source>
</evidence>
<evidence type="ECO:0000313" key="6">
    <source>
        <dbReference type="EMBL" id="UWQ54104.1"/>
    </source>
</evidence>
<evidence type="ECO:0000259" key="5">
    <source>
        <dbReference type="Pfam" id="PF00155"/>
    </source>
</evidence>
<dbReference type="PANTHER" id="PTHR42885">
    <property type="entry name" value="HISTIDINOL-PHOSPHATE AMINOTRANSFERASE-RELATED"/>
    <property type="match status" value="1"/>
</dbReference>
<dbReference type="EC" id="2.6.1.-" evidence="3"/>
<dbReference type="Gene3D" id="3.40.640.10">
    <property type="entry name" value="Type I PLP-dependent aspartate aminotransferase-like (Major domain)"/>
    <property type="match status" value="1"/>
</dbReference>
<accession>A0A9Q9HFD8</accession>
<dbReference type="InterPro" id="IPR004838">
    <property type="entry name" value="NHTrfase_class1_PyrdxlP-BS"/>
</dbReference>
<reference evidence="6" key="1">
    <citation type="submission" date="2021-08" db="EMBL/GenBank/DDBJ databases">
        <authorList>
            <person name="Nwanade C."/>
            <person name="Wang M."/>
            <person name="Masoudi A."/>
            <person name="Yu Z."/>
            <person name="Liu J."/>
        </authorList>
    </citation>
    <scope>NUCLEOTIDE SEQUENCE</scope>
    <source>
        <strain evidence="6">S122</strain>
    </source>
</reference>
<feature type="region of interest" description="Disordered" evidence="4">
    <location>
        <begin position="1"/>
        <end position="32"/>
    </location>
</feature>
<organism evidence="6 7">
    <name type="scientific">Leisingera caerulea</name>
    <name type="common">Phaeobacter caeruleus</name>
    <dbReference type="NCBI Taxonomy" id="506591"/>
    <lineage>
        <taxon>Bacteria</taxon>
        <taxon>Pseudomonadati</taxon>
        <taxon>Pseudomonadota</taxon>
        <taxon>Alphaproteobacteria</taxon>
        <taxon>Rhodobacterales</taxon>
        <taxon>Roseobacteraceae</taxon>
        <taxon>Leisingera</taxon>
    </lineage>
</organism>
<evidence type="ECO:0000256" key="3">
    <source>
        <dbReference type="RuleBase" id="RU000481"/>
    </source>
</evidence>
<dbReference type="InterPro" id="IPR004839">
    <property type="entry name" value="Aminotransferase_I/II_large"/>
</dbReference>
<dbReference type="Gene3D" id="3.90.1150.10">
    <property type="entry name" value="Aspartate Aminotransferase, domain 1"/>
    <property type="match status" value="1"/>
</dbReference>
<dbReference type="Pfam" id="PF00155">
    <property type="entry name" value="Aminotran_1_2"/>
    <property type="match status" value="2"/>
</dbReference>
<proteinExistence type="inferred from homology"/>
<dbReference type="Proteomes" id="UP001058713">
    <property type="component" value="Chromosome"/>
</dbReference>
<dbReference type="SUPFAM" id="SSF53383">
    <property type="entry name" value="PLP-dependent transferases"/>
    <property type="match status" value="1"/>
</dbReference>